<dbReference type="GO" id="GO:0006355">
    <property type="term" value="P:regulation of DNA-templated transcription"/>
    <property type="evidence" value="ECO:0007669"/>
    <property type="project" value="InterPro"/>
</dbReference>
<keyword evidence="5 8" id="KW-0010">Activator</keyword>
<keyword evidence="6 8" id="KW-0804">Transcription</keyword>
<reference evidence="9 10" key="1">
    <citation type="journal article" date="2017" name="Environ. Microbiol.">
        <title>Decay of the glycolytic pathway and adaptation to intranuclear parasitism within Enterocytozoonidae microsporidia.</title>
        <authorList>
            <person name="Wiredu Boakye D."/>
            <person name="Jaroenlak P."/>
            <person name="Prachumwat A."/>
            <person name="Williams T.A."/>
            <person name="Bateman K.S."/>
            <person name="Itsathitphaisarn O."/>
            <person name="Sritunyalucksana K."/>
            <person name="Paszkiewicz K.H."/>
            <person name="Moore K.A."/>
            <person name="Stentiford G.D."/>
            <person name="Williams B.A."/>
        </authorList>
    </citation>
    <scope>NUCLEOTIDE SEQUENCE [LARGE SCALE GENOMIC DNA]</scope>
    <source>
        <strain evidence="9 10">GB1</strain>
    </source>
</reference>
<dbReference type="InterPro" id="IPR038089">
    <property type="entry name" value="Med31_sf"/>
</dbReference>
<proteinExistence type="inferred from homology"/>
<dbReference type="OrthoDB" id="10257739at2759"/>
<keyword evidence="4 8" id="KW-0805">Transcription regulation</keyword>
<dbReference type="PANTHER" id="PTHR13186">
    <property type="entry name" value="MEDIATOR OF RNA POLYMERASE II TRANSCRIPTION SUBUNIT 31"/>
    <property type="match status" value="1"/>
</dbReference>
<sequence length="93" mass="11840">MKTNFERDLEFVQMLCNPEYLRWLYNGDWFRKEEFRLYLRRLRYFGSPKFRVFLHYPQCMAVLERIIEDESTLEKESFYEQLEKQQFFIWKNS</sequence>
<comment type="caution">
    <text evidence="9">The sequence shown here is derived from an EMBL/GenBank/DDBJ whole genome shotgun (WGS) entry which is preliminary data.</text>
</comment>
<evidence type="ECO:0000256" key="5">
    <source>
        <dbReference type="ARBA" id="ARBA00023159"/>
    </source>
</evidence>
<evidence type="ECO:0000256" key="3">
    <source>
        <dbReference type="ARBA" id="ARBA00019660"/>
    </source>
</evidence>
<dbReference type="Proteomes" id="UP000192639">
    <property type="component" value="Unassembled WGS sequence"/>
</dbReference>
<dbReference type="AlphaFoldDB" id="A0A1Y1S9L8"/>
<evidence type="ECO:0000256" key="8">
    <source>
        <dbReference type="RuleBase" id="RU364129"/>
    </source>
</evidence>
<dbReference type="InterPro" id="IPR008831">
    <property type="entry name" value="Mediator_Med31"/>
</dbReference>
<dbReference type="VEuPathDB" id="MicrosporidiaDB:ECANGB1_2483"/>
<comment type="subcellular location">
    <subcellularLocation>
        <location evidence="1 8">Nucleus</location>
    </subcellularLocation>
</comment>
<comment type="subunit">
    <text evidence="8">Component of the Mediator complex.</text>
</comment>
<evidence type="ECO:0000256" key="6">
    <source>
        <dbReference type="ARBA" id="ARBA00023163"/>
    </source>
</evidence>
<keyword evidence="7 8" id="KW-0539">Nucleus</keyword>
<keyword evidence="10" id="KW-1185">Reference proteome</keyword>
<dbReference type="GO" id="GO:0016592">
    <property type="term" value="C:mediator complex"/>
    <property type="evidence" value="ECO:0007669"/>
    <property type="project" value="InterPro"/>
</dbReference>
<evidence type="ECO:0000256" key="7">
    <source>
        <dbReference type="ARBA" id="ARBA00023242"/>
    </source>
</evidence>
<evidence type="ECO:0000313" key="9">
    <source>
        <dbReference type="EMBL" id="ORD95168.1"/>
    </source>
</evidence>
<gene>
    <name evidence="9" type="ORF">ECANGB1_2483</name>
</gene>
<comment type="function">
    <text evidence="8">Component of the Mediator complex, a coactivator involved in the regulated transcription of nearly all RNA polymerase II-dependent genes. Mediator functions as a bridge to convey information from gene-specific regulatory proteins to the basal RNA polymerase II transcription machinery. Mediator is recruited to promoters by direct interactions with regulatory proteins and serves as a scaffold for the assembly of a functional preinitiation complex with RNA polymerase II and the general transcription factors.</text>
</comment>
<evidence type="ECO:0000256" key="2">
    <source>
        <dbReference type="ARBA" id="ARBA00006378"/>
    </source>
</evidence>
<dbReference type="GO" id="GO:0003712">
    <property type="term" value="F:transcription coregulator activity"/>
    <property type="evidence" value="ECO:0007669"/>
    <property type="project" value="InterPro"/>
</dbReference>
<dbReference type="Pfam" id="PF05669">
    <property type="entry name" value="Med31"/>
    <property type="match status" value="1"/>
</dbReference>
<comment type="similarity">
    <text evidence="2 8">Belongs to the Mediator complex subunit 31 family.</text>
</comment>
<evidence type="ECO:0000256" key="1">
    <source>
        <dbReference type="ARBA" id="ARBA00004123"/>
    </source>
</evidence>
<evidence type="ECO:0000313" key="10">
    <source>
        <dbReference type="Proteomes" id="UP000192639"/>
    </source>
</evidence>
<dbReference type="Gene3D" id="1.10.10.1340">
    <property type="entry name" value="Mediator of RNA polymerase II, submodule Med31 (Soh1)"/>
    <property type="match status" value="1"/>
</dbReference>
<dbReference type="EMBL" id="LWDP01000001">
    <property type="protein sequence ID" value="ORD95168.1"/>
    <property type="molecule type" value="Genomic_DNA"/>
</dbReference>
<organism evidence="9 10">
    <name type="scientific">Enterospora canceri</name>
    <dbReference type="NCBI Taxonomy" id="1081671"/>
    <lineage>
        <taxon>Eukaryota</taxon>
        <taxon>Fungi</taxon>
        <taxon>Fungi incertae sedis</taxon>
        <taxon>Microsporidia</taxon>
        <taxon>Enterocytozoonidae</taxon>
        <taxon>Enterospora</taxon>
    </lineage>
</organism>
<protein>
    <recommendedName>
        <fullName evidence="3 8">Mediator of RNA polymerase II transcription subunit 31</fullName>
    </recommendedName>
</protein>
<name>A0A1Y1S9L8_9MICR</name>
<accession>A0A1Y1S9L8</accession>
<evidence type="ECO:0000256" key="4">
    <source>
        <dbReference type="ARBA" id="ARBA00023015"/>
    </source>
</evidence>